<name>A0A9Q0I4K2_9TELE</name>
<accession>A0A9Q0I4K2</accession>
<feature type="compositionally biased region" description="Basic and acidic residues" evidence="1">
    <location>
        <begin position="1"/>
        <end position="33"/>
    </location>
</feature>
<evidence type="ECO:0000313" key="3">
    <source>
        <dbReference type="Proteomes" id="UP001148018"/>
    </source>
</evidence>
<feature type="region of interest" description="Disordered" evidence="1">
    <location>
        <begin position="1"/>
        <end position="70"/>
    </location>
</feature>
<dbReference type="Proteomes" id="UP001148018">
    <property type="component" value="Unassembled WGS sequence"/>
</dbReference>
<keyword evidence="3" id="KW-1185">Reference proteome</keyword>
<dbReference type="AlphaFoldDB" id="A0A9Q0I4K2"/>
<proteinExistence type="predicted"/>
<evidence type="ECO:0000256" key="1">
    <source>
        <dbReference type="SAM" id="MobiDB-lite"/>
    </source>
</evidence>
<organism evidence="2 3">
    <name type="scientific">Muraenolepis orangiensis</name>
    <name type="common">Patagonian moray cod</name>
    <dbReference type="NCBI Taxonomy" id="630683"/>
    <lineage>
        <taxon>Eukaryota</taxon>
        <taxon>Metazoa</taxon>
        <taxon>Chordata</taxon>
        <taxon>Craniata</taxon>
        <taxon>Vertebrata</taxon>
        <taxon>Euteleostomi</taxon>
        <taxon>Actinopterygii</taxon>
        <taxon>Neopterygii</taxon>
        <taxon>Teleostei</taxon>
        <taxon>Neoteleostei</taxon>
        <taxon>Acanthomorphata</taxon>
        <taxon>Zeiogadaria</taxon>
        <taxon>Gadariae</taxon>
        <taxon>Gadiformes</taxon>
        <taxon>Muraenolepidoidei</taxon>
        <taxon>Muraenolepididae</taxon>
        <taxon>Muraenolepis</taxon>
    </lineage>
</organism>
<reference evidence="2" key="1">
    <citation type="submission" date="2022-07" db="EMBL/GenBank/DDBJ databases">
        <title>Chromosome-level genome of Muraenolepis orangiensis.</title>
        <authorList>
            <person name="Kim J."/>
        </authorList>
    </citation>
    <scope>NUCLEOTIDE SEQUENCE</scope>
    <source>
        <strain evidence="2">KU_S4_2022</strain>
        <tissue evidence="2">Muscle</tissue>
    </source>
</reference>
<protein>
    <submittedName>
        <fullName evidence="2">Uncharacterized protein</fullName>
    </submittedName>
</protein>
<comment type="caution">
    <text evidence="2">The sequence shown here is derived from an EMBL/GenBank/DDBJ whole genome shotgun (WGS) entry which is preliminary data.</text>
</comment>
<sequence>MVEEQRGEEKSREEQRGAGEEQRRAERSREEQRGAGGSRGEPEGKGGVFCRSCPPVHKEAGPRRRPLNRQHAKHVFIPFLLVLMTVTPSIRKIGHRWKHMDVQQEDSSGPVC</sequence>
<evidence type="ECO:0000313" key="2">
    <source>
        <dbReference type="EMBL" id="KAJ3583421.1"/>
    </source>
</evidence>
<dbReference type="EMBL" id="JANIIK010000353">
    <property type="protein sequence ID" value="KAJ3583421.1"/>
    <property type="molecule type" value="Genomic_DNA"/>
</dbReference>
<gene>
    <name evidence="2" type="ORF">NHX12_017388</name>
</gene>